<dbReference type="EMBL" id="FOPM01000020">
    <property type="protein sequence ID" value="SFG96750.1"/>
    <property type="molecule type" value="Genomic_DNA"/>
</dbReference>
<keyword evidence="3" id="KW-1185">Reference proteome</keyword>
<dbReference type="STRING" id="582675.SAMN05192565_12020"/>
<evidence type="ECO:0000256" key="1">
    <source>
        <dbReference type="SAM" id="MobiDB-lite"/>
    </source>
</evidence>
<proteinExistence type="predicted"/>
<organism evidence="2 3">
    <name type="scientific">Methylobacterium gossipiicola</name>
    <dbReference type="NCBI Taxonomy" id="582675"/>
    <lineage>
        <taxon>Bacteria</taxon>
        <taxon>Pseudomonadati</taxon>
        <taxon>Pseudomonadota</taxon>
        <taxon>Alphaproteobacteria</taxon>
        <taxon>Hyphomicrobiales</taxon>
        <taxon>Methylobacteriaceae</taxon>
        <taxon>Methylobacterium</taxon>
    </lineage>
</organism>
<dbReference type="Proteomes" id="UP000199229">
    <property type="component" value="Unassembled WGS sequence"/>
</dbReference>
<dbReference type="AlphaFoldDB" id="A0A1I2W5T5"/>
<evidence type="ECO:0000313" key="3">
    <source>
        <dbReference type="Proteomes" id="UP000199229"/>
    </source>
</evidence>
<sequence length="125" mass="13547">MTTTDGAILAGDEPAVEHAADDDPAAGVPEEHERLGGAFRQASRQRTSRAAWIGRKLGLALDFVLLSLPVPIVIMLPPVLECRNVAQAIGFFAGDSFEACIQRRIDARWTHLDARIKMIVRGSGQ</sequence>
<reference evidence="3" key="1">
    <citation type="submission" date="2016-10" db="EMBL/GenBank/DDBJ databases">
        <authorList>
            <person name="Varghese N."/>
            <person name="Submissions S."/>
        </authorList>
    </citation>
    <scope>NUCLEOTIDE SEQUENCE [LARGE SCALE GENOMIC DNA]</scope>
    <source>
        <strain evidence="3">Gh-105</strain>
    </source>
</reference>
<name>A0A1I2W5T5_9HYPH</name>
<feature type="region of interest" description="Disordered" evidence="1">
    <location>
        <begin position="1"/>
        <end position="30"/>
    </location>
</feature>
<gene>
    <name evidence="2" type="ORF">SAMN05192565_12020</name>
</gene>
<protein>
    <submittedName>
        <fullName evidence="2">Uncharacterized protein</fullName>
    </submittedName>
</protein>
<evidence type="ECO:0000313" key="2">
    <source>
        <dbReference type="EMBL" id="SFG96750.1"/>
    </source>
</evidence>
<accession>A0A1I2W5T5</accession>